<dbReference type="AlphaFoldDB" id="A0A9N7UYH3"/>
<dbReference type="EMBL" id="CADEAL010002226">
    <property type="protein sequence ID" value="CAB1439091.1"/>
    <property type="molecule type" value="Genomic_DNA"/>
</dbReference>
<comment type="caution">
    <text evidence="1">The sequence shown here is derived from an EMBL/GenBank/DDBJ whole genome shotgun (WGS) entry which is preliminary data.</text>
</comment>
<accession>A0A9N7UYH3</accession>
<organism evidence="1 2">
    <name type="scientific">Pleuronectes platessa</name>
    <name type="common">European plaice</name>
    <dbReference type="NCBI Taxonomy" id="8262"/>
    <lineage>
        <taxon>Eukaryota</taxon>
        <taxon>Metazoa</taxon>
        <taxon>Chordata</taxon>
        <taxon>Craniata</taxon>
        <taxon>Vertebrata</taxon>
        <taxon>Euteleostomi</taxon>
        <taxon>Actinopterygii</taxon>
        <taxon>Neopterygii</taxon>
        <taxon>Teleostei</taxon>
        <taxon>Neoteleostei</taxon>
        <taxon>Acanthomorphata</taxon>
        <taxon>Carangaria</taxon>
        <taxon>Pleuronectiformes</taxon>
        <taxon>Pleuronectoidei</taxon>
        <taxon>Pleuronectidae</taxon>
        <taxon>Pleuronectes</taxon>
    </lineage>
</organism>
<protein>
    <submittedName>
        <fullName evidence="1">Uncharacterized protein</fullName>
    </submittedName>
</protein>
<sequence length="63" mass="7321">AKHCLNISECYFSAPVASCRVHVESFMLWRLIFVNSSWCRVERDSMKITCSLMFTSRGEKTLN</sequence>
<keyword evidence="2" id="KW-1185">Reference proteome</keyword>
<gene>
    <name evidence="1" type="ORF">PLEPLA_LOCUS26931</name>
</gene>
<evidence type="ECO:0000313" key="1">
    <source>
        <dbReference type="EMBL" id="CAB1439091.1"/>
    </source>
</evidence>
<proteinExistence type="predicted"/>
<dbReference type="Proteomes" id="UP001153269">
    <property type="component" value="Unassembled WGS sequence"/>
</dbReference>
<reference evidence="1" key="1">
    <citation type="submission" date="2020-03" db="EMBL/GenBank/DDBJ databases">
        <authorList>
            <person name="Weist P."/>
        </authorList>
    </citation>
    <scope>NUCLEOTIDE SEQUENCE</scope>
</reference>
<name>A0A9N7UYH3_PLEPL</name>
<evidence type="ECO:0000313" key="2">
    <source>
        <dbReference type="Proteomes" id="UP001153269"/>
    </source>
</evidence>
<feature type="non-terminal residue" evidence="1">
    <location>
        <position position="63"/>
    </location>
</feature>